<evidence type="ECO:0000256" key="2">
    <source>
        <dbReference type="SAM" id="SignalP"/>
    </source>
</evidence>
<evidence type="ECO:0000313" key="5">
    <source>
        <dbReference type="EMBL" id="OTN75946.1"/>
    </source>
</evidence>
<feature type="transmembrane region" description="Helical" evidence="1">
    <location>
        <begin position="327"/>
        <end position="347"/>
    </location>
</feature>
<dbReference type="RefSeq" id="WP_086273953.1">
    <property type="nucleotide sequence ID" value="NZ_NGKU01000001.1"/>
</dbReference>
<comment type="caution">
    <text evidence="5">The sequence shown here is derived from an EMBL/GenBank/DDBJ whole genome shotgun (WGS) entry which is preliminary data.</text>
</comment>
<evidence type="ECO:0000256" key="1">
    <source>
        <dbReference type="SAM" id="Phobius"/>
    </source>
</evidence>
<feature type="domain" description="WxL Interacting Protein host binding" evidence="4">
    <location>
        <begin position="160"/>
        <end position="315"/>
    </location>
</feature>
<organism evidence="5 6">
    <name type="scientific">Candidatus Enterococcus testudinis</name>
    <dbReference type="NCBI Taxonomy" id="1834191"/>
    <lineage>
        <taxon>Bacteria</taxon>
        <taxon>Bacillati</taxon>
        <taxon>Bacillota</taxon>
        <taxon>Bacilli</taxon>
        <taxon>Lactobacillales</taxon>
        <taxon>Enterococcaceae</taxon>
        <taxon>Enterococcus</taxon>
    </lineage>
</organism>
<dbReference type="Proteomes" id="UP000195043">
    <property type="component" value="Unassembled WGS sequence"/>
</dbReference>
<dbReference type="Pfam" id="PF11797">
    <property type="entry name" value="WxLIP_HBD"/>
    <property type="match status" value="1"/>
</dbReference>
<keyword evidence="1" id="KW-0472">Membrane</keyword>
<reference evidence="5 6" key="1">
    <citation type="submission" date="2017-05" db="EMBL/GenBank/DDBJ databases">
        <title>The Genome Sequence of Enterococcus sp. 8G7_MSG3316.</title>
        <authorList>
            <consortium name="The Broad Institute Genomics Platform"/>
            <consortium name="The Broad Institute Genomic Center for Infectious Diseases"/>
            <person name="Earl A."/>
            <person name="Manson A."/>
            <person name="Schwartman J."/>
            <person name="Gilmore M."/>
            <person name="Abouelleil A."/>
            <person name="Cao P."/>
            <person name="Chapman S."/>
            <person name="Cusick C."/>
            <person name="Shea T."/>
            <person name="Young S."/>
            <person name="Neafsey D."/>
            <person name="Nusbaum C."/>
            <person name="Birren B."/>
        </authorList>
    </citation>
    <scope>NUCLEOTIDE SEQUENCE [LARGE SCALE GENOMIC DNA]</scope>
    <source>
        <strain evidence="5 6">8G7_MSG3316</strain>
    </source>
</reference>
<dbReference type="AlphaFoldDB" id="A0A242A4I4"/>
<protein>
    <submittedName>
        <fullName evidence="5">Uncharacterized protein</fullName>
    </submittedName>
</protein>
<keyword evidence="1" id="KW-0812">Transmembrane</keyword>
<keyword evidence="2" id="KW-0732">Signal</keyword>
<dbReference type="Pfam" id="PF06030">
    <property type="entry name" value="WxLIP_PGBD"/>
    <property type="match status" value="1"/>
</dbReference>
<evidence type="ECO:0000259" key="3">
    <source>
        <dbReference type="Pfam" id="PF06030"/>
    </source>
</evidence>
<proteinExistence type="predicted"/>
<dbReference type="InterPro" id="IPR021759">
    <property type="entry name" value="WxLIP_HBD"/>
</dbReference>
<accession>A0A242A4I4</accession>
<evidence type="ECO:0000313" key="6">
    <source>
        <dbReference type="Proteomes" id="UP000195043"/>
    </source>
</evidence>
<keyword evidence="1" id="KW-1133">Transmembrane helix</keyword>
<dbReference type="NCBIfam" id="TIGR01167">
    <property type="entry name" value="LPXTG_anchor"/>
    <property type="match status" value="1"/>
</dbReference>
<name>A0A242A4I4_9ENTE</name>
<keyword evidence="6" id="KW-1185">Reference proteome</keyword>
<dbReference type="EMBL" id="NGKU01000001">
    <property type="protein sequence ID" value="OTN75946.1"/>
    <property type="molecule type" value="Genomic_DNA"/>
</dbReference>
<evidence type="ECO:0000259" key="4">
    <source>
        <dbReference type="Pfam" id="PF11797"/>
    </source>
</evidence>
<dbReference type="STRING" id="1834191.A5886_001022"/>
<dbReference type="OrthoDB" id="2148359at2"/>
<feature type="chain" id="PRO_5013032054" evidence="2">
    <location>
        <begin position="26"/>
        <end position="354"/>
    </location>
</feature>
<gene>
    <name evidence="5" type="ORF">A5886_001022</name>
</gene>
<sequence>MLKKLIISILMATLVCTLGISTVQASQFRFAVNPITPDNQVDTTKSYFDLKMDPGQSQTIEVELRNDSDEEVEVGIEIAPASTNLNGVVEYGLNDIIPDESLRYNLTDLVEVEDSIILPKESTTVLRLAIQMPDTAFDGLIAGGITFKEIDDSDVETEEEQGMTIKNEYSYVVALLLRQNLNEVSPTLDLTNVEAGQVNARNVINATFRNEASAYLNQLRLINQVTKENETDVLYASDQESMQVAPNSQFTYPISLNGERLEPGTYHFTSTAYGIKSDEGEYEVENEAGEIDTYMYKWEFDQTFEITAEVARTLNAADVTIEDDITWMYIVGGIVFLLIGLLLLLIYRKKKNKE</sequence>
<feature type="domain" description="WxL Interacting Protein peptidoglycan binding" evidence="3">
    <location>
        <begin position="30"/>
        <end position="149"/>
    </location>
</feature>
<dbReference type="InterPro" id="IPR010317">
    <property type="entry name" value="WxLIP_PGBD"/>
</dbReference>
<feature type="signal peptide" evidence="2">
    <location>
        <begin position="1"/>
        <end position="25"/>
    </location>
</feature>